<evidence type="ECO:0000256" key="6">
    <source>
        <dbReference type="HAMAP-Rule" id="MF_02201"/>
    </source>
</evidence>
<feature type="binding site" evidence="6">
    <location>
        <position position="73"/>
    </location>
    <ligand>
        <name>[4Fe-4S] cluster</name>
        <dbReference type="ChEBI" id="CHEBI:49883"/>
        <label>2</label>
    </ligand>
</feature>
<evidence type="ECO:0000313" key="9">
    <source>
        <dbReference type="Proteomes" id="UP000439983"/>
    </source>
</evidence>
<gene>
    <name evidence="6" type="primary">napF</name>
    <name evidence="8" type="ORF">GHK62_15305</name>
</gene>
<evidence type="ECO:0000313" key="8">
    <source>
        <dbReference type="EMBL" id="MQX16079.1"/>
    </source>
</evidence>
<sequence>MAVATTSRRDLLFGRGASRPERICPPGVTPESLAACTGCGRCVDACPTHIISLAGNRPSLDFSIGECTFCGECRRACPEPVFQLAEVTRFAHVAAIADPCLAKNNVACQSCRDSCPKQAIRFQPRIGGPFLPVVDEDACSGCGACVSICPVGAVHVSARHQEGANA</sequence>
<feature type="binding site" evidence="6">
    <location>
        <position position="42"/>
    </location>
    <ligand>
        <name>[4Fe-4S] cluster</name>
        <dbReference type="ChEBI" id="CHEBI:49883"/>
        <label>1</label>
    </ligand>
</feature>
<keyword evidence="4 6" id="KW-0408">Iron</keyword>
<dbReference type="PANTHER" id="PTHR43687:SF1">
    <property type="entry name" value="FERREDOXIN III"/>
    <property type="match status" value="1"/>
</dbReference>
<feature type="binding site" evidence="6">
    <location>
        <position position="139"/>
    </location>
    <ligand>
        <name>[4Fe-4S] cluster</name>
        <dbReference type="ChEBI" id="CHEBI:49883"/>
        <label>3</label>
    </ligand>
</feature>
<organism evidence="8 9">
    <name type="scientific">Sinorhizobium terangae</name>
    <dbReference type="NCBI Taxonomy" id="110322"/>
    <lineage>
        <taxon>Bacteria</taxon>
        <taxon>Pseudomonadati</taxon>
        <taxon>Pseudomonadota</taxon>
        <taxon>Alphaproteobacteria</taxon>
        <taxon>Hyphomicrobiales</taxon>
        <taxon>Rhizobiaceae</taxon>
        <taxon>Sinorhizobium/Ensifer group</taxon>
        <taxon>Sinorhizobium</taxon>
    </lineage>
</organism>
<dbReference type="GO" id="GO:0051539">
    <property type="term" value="F:4 iron, 4 sulfur cluster binding"/>
    <property type="evidence" value="ECO:0007669"/>
    <property type="project" value="UniProtKB-UniRule"/>
</dbReference>
<keyword evidence="2 6" id="KW-0479">Metal-binding</keyword>
<protein>
    <recommendedName>
        <fullName evidence="6">Ferredoxin-type protein NapF</fullName>
    </recommendedName>
</protein>
<evidence type="ECO:0000256" key="3">
    <source>
        <dbReference type="ARBA" id="ARBA00022737"/>
    </source>
</evidence>
<proteinExistence type="inferred from homology"/>
<dbReference type="HAMAP" id="MF_02201">
    <property type="entry name" value="NapF"/>
    <property type="match status" value="1"/>
</dbReference>
<dbReference type="AlphaFoldDB" id="A0A6N7LFU5"/>
<dbReference type="Pfam" id="PF12838">
    <property type="entry name" value="Fer4_7"/>
    <property type="match status" value="2"/>
</dbReference>
<feature type="binding site" evidence="6">
    <location>
        <position position="70"/>
    </location>
    <ligand>
        <name>[4Fe-4S] cluster</name>
        <dbReference type="ChEBI" id="CHEBI:49883"/>
        <label>2</label>
    </ligand>
</feature>
<feature type="binding site" evidence="6">
    <location>
        <position position="39"/>
    </location>
    <ligand>
        <name>[4Fe-4S] cluster</name>
        <dbReference type="ChEBI" id="CHEBI:49883"/>
        <label>1</label>
    </ligand>
</feature>
<feature type="binding site" evidence="6">
    <location>
        <position position="142"/>
    </location>
    <ligand>
        <name>[4Fe-4S] cluster</name>
        <dbReference type="ChEBI" id="CHEBI:49883"/>
        <label>3</label>
    </ligand>
</feature>
<comment type="subunit">
    <text evidence="6">Interacts with the cytoplasmic NapA precursor.</text>
</comment>
<evidence type="ECO:0000256" key="5">
    <source>
        <dbReference type="ARBA" id="ARBA00023014"/>
    </source>
</evidence>
<dbReference type="Proteomes" id="UP000439983">
    <property type="component" value="Unassembled WGS sequence"/>
</dbReference>
<keyword evidence="9" id="KW-1185">Reference proteome</keyword>
<feature type="binding site" evidence="6">
    <location>
        <position position="149"/>
    </location>
    <ligand>
        <name>[4Fe-4S] cluster</name>
        <dbReference type="ChEBI" id="CHEBI:49883"/>
        <label>3</label>
    </ligand>
</feature>
<feature type="domain" description="4Fe-4S ferredoxin-type" evidence="7">
    <location>
        <begin position="93"/>
        <end position="125"/>
    </location>
</feature>
<keyword evidence="1 6" id="KW-0004">4Fe-4S</keyword>
<feature type="binding site" evidence="6">
    <location>
        <position position="36"/>
    </location>
    <ligand>
        <name>[4Fe-4S] cluster</name>
        <dbReference type="ChEBI" id="CHEBI:49883"/>
        <label>1</label>
    </ligand>
</feature>
<dbReference type="CDD" id="cd10564">
    <property type="entry name" value="NapF_like"/>
    <property type="match status" value="1"/>
</dbReference>
<comment type="subcellular location">
    <subcellularLocation>
        <location evidence="6">Cytoplasm</location>
    </subcellularLocation>
</comment>
<evidence type="ECO:0000259" key="7">
    <source>
        <dbReference type="PROSITE" id="PS51379"/>
    </source>
</evidence>
<reference evidence="8 9" key="1">
    <citation type="journal article" date="2013" name="Genome Biol.">
        <title>Comparative genomics of the core and accessory genomes of 48 Sinorhizobium strains comprising five genospecies.</title>
        <authorList>
            <person name="Sugawara M."/>
            <person name="Epstein B."/>
            <person name="Badgley B.D."/>
            <person name="Unno T."/>
            <person name="Xu L."/>
            <person name="Reese J."/>
            <person name="Gyaneshwar P."/>
            <person name="Denny R."/>
            <person name="Mudge J."/>
            <person name="Bharti A.K."/>
            <person name="Farmer A.D."/>
            <person name="May G.D."/>
            <person name="Woodward J.E."/>
            <person name="Medigue C."/>
            <person name="Vallenet D."/>
            <person name="Lajus A."/>
            <person name="Rouy Z."/>
            <person name="Martinez-Vaz B."/>
            <person name="Tiffin P."/>
            <person name="Young N.D."/>
            <person name="Sadowsky M.J."/>
        </authorList>
    </citation>
    <scope>NUCLEOTIDE SEQUENCE [LARGE SCALE GENOMIC DNA]</scope>
    <source>
        <strain evidence="8 9">USDA4894</strain>
    </source>
</reference>
<dbReference type="RefSeq" id="WP_153439998.1">
    <property type="nucleotide sequence ID" value="NZ_JACIGA010000006.1"/>
</dbReference>
<dbReference type="GO" id="GO:0046872">
    <property type="term" value="F:metal ion binding"/>
    <property type="evidence" value="ECO:0007669"/>
    <property type="project" value="UniProtKB-KW"/>
</dbReference>
<feature type="binding site" evidence="6">
    <location>
        <position position="77"/>
    </location>
    <ligand>
        <name>[4Fe-4S] cluster</name>
        <dbReference type="ChEBI" id="CHEBI:49883"/>
        <label>2</label>
    </ligand>
</feature>
<evidence type="ECO:0000256" key="4">
    <source>
        <dbReference type="ARBA" id="ARBA00023004"/>
    </source>
</evidence>
<dbReference type="PROSITE" id="PS51379">
    <property type="entry name" value="4FE4S_FER_2"/>
    <property type="match status" value="4"/>
</dbReference>
<dbReference type="PANTHER" id="PTHR43687">
    <property type="entry name" value="ADENYLYLSULFATE REDUCTASE, BETA SUBUNIT"/>
    <property type="match status" value="1"/>
</dbReference>
<dbReference type="InterPro" id="IPR017900">
    <property type="entry name" value="4Fe4S_Fe_S_CS"/>
</dbReference>
<keyword evidence="6" id="KW-0963">Cytoplasm</keyword>
<feature type="binding site" evidence="6">
    <location>
        <position position="145"/>
    </location>
    <ligand>
        <name>[4Fe-4S] cluster</name>
        <dbReference type="ChEBI" id="CHEBI:49883"/>
        <label>3</label>
    </ligand>
</feature>
<feature type="domain" description="4Fe-4S ferredoxin-type" evidence="7">
    <location>
        <begin position="58"/>
        <end position="87"/>
    </location>
</feature>
<comment type="similarity">
    <text evidence="6">Belongs to the NapF family.</text>
</comment>
<dbReference type="PROSITE" id="PS00198">
    <property type="entry name" value="4FE4S_FER_1"/>
    <property type="match status" value="2"/>
</dbReference>
<keyword evidence="3 6" id="KW-0677">Repeat</keyword>
<comment type="function">
    <text evidence="6">Could be involved in the maturation of NapA, the catalytic subunit of the periplasmic nitrate reductase, before its export into the periplasm.</text>
</comment>
<dbReference type="InterPro" id="IPR004496">
    <property type="entry name" value="NapF"/>
</dbReference>
<feature type="domain" description="4Fe-4S ferredoxin-type" evidence="7">
    <location>
        <begin position="26"/>
        <end position="56"/>
    </location>
</feature>
<evidence type="ECO:0000256" key="2">
    <source>
        <dbReference type="ARBA" id="ARBA00022723"/>
    </source>
</evidence>
<evidence type="ECO:0000256" key="1">
    <source>
        <dbReference type="ARBA" id="ARBA00022485"/>
    </source>
</evidence>
<dbReference type="EMBL" id="WITC01000057">
    <property type="protein sequence ID" value="MQX16079.1"/>
    <property type="molecule type" value="Genomic_DNA"/>
</dbReference>
<keyword evidence="5 6" id="KW-0411">Iron-sulfur</keyword>
<name>A0A6N7LFU5_SINTE</name>
<dbReference type="OrthoDB" id="9800445at2"/>
<dbReference type="InterPro" id="IPR017896">
    <property type="entry name" value="4Fe4S_Fe-S-bd"/>
</dbReference>
<dbReference type="InterPro" id="IPR050572">
    <property type="entry name" value="Fe-S_Ferredoxin"/>
</dbReference>
<dbReference type="SUPFAM" id="SSF54862">
    <property type="entry name" value="4Fe-4S ferredoxins"/>
    <property type="match status" value="1"/>
</dbReference>
<accession>A0A6N7LFU5</accession>
<comment type="caution">
    <text evidence="8">The sequence shown here is derived from an EMBL/GenBank/DDBJ whole genome shotgun (WGS) entry which is preliminary data.</text>
</comment>
<comment type="cofactor">
    <cofactor evidence="6">
        <name>[4Fe-4S] cluster</name>
        <dbReference type="ChEBI" id="CHEBI:49883"/>
    </cofactor>
</comment>
<dbReference type="GO" id="GO:0005737">
    <property type="term" value="C:cytoplasm"/>
    <property type="evidence" value="ECO:0007669"/>
    <property type="project" value="UniProtKB-SubCell"/>
</dbReference>
<feature type="binding site" evidence="6">
    <location>
        <position position="46"/>
    </location>
    <ligand>
        <name>[4Fe-4S] cluster</name>
        <dbReference type="ChEBI" id="CHEBI:49883"/>
        <label>1</label>
    </ligand>
</feature>
<feature type="domain" description="4Fe-4S ferredoxin-type" evidence="7">
    <location>
        <begin position="130"/>
        <end position="159"/>
    </location>
</feature>
<dbReference type="Gene3D" id="3.30.70.20">
    <property type="match status" value="2"/>
</dbReference>
<feature type="binding site" evidence="6">
    <location>
        <position position="67"/>
    </location>
    <ligand>
        <name>[4Fe-4S] cluster</name>
        <dbReference type="ChEBI" id="CHEBI:49883"/>
        <label>2</label>
    </ligand>
</feature>